<keyword evidence="3" id="KW-1185">Reference proteome</keyword>
<feature type="compositionally biased region" description="Pro residues" evidence="1">
    <location>
        <begin position="83"/>
        <end position="92"/>
    </location>
</feature>
<proteinExistence type="predicted"/>
<feature type="region of interest" description="Disordered" evidence="1">
    <location>
        <begin position="269"/>
        <end position="402"/>
    </location>
</feature>
<gene>
    <name evidence="2" type="ORF">K402DRAFT_420866</name>
</gene>
<protein>
    <submittedName>
        <fullName evidence="2">Uncharacterized protein</fullName>
    </submittedName>
</protein>
<feature type="compositionally biased region" description="Basic residues" evidence="1">
    <location>
        <begin position="109"/>
        <end position="119"/>
    </location>
</feature>
<accession>A0A6G1H0T0</accession>
<feature type="region of interest" description="Disordered" evidence="1">
    <location>
        <begin position="54"/>
        <end position="248"/>
    </location>
</feature>
<feature type="compositionally biased region" description="Low complexity" evidence="1">
    <location>
        <begin position="182"/>
        <end position="201"/>
    </location>
</feature>
<dbReference type="AlphaFoldDB" id="A0A6G1H0T0"/>
<feature type="compositionally biased region" description="Basic and acidic residues" evidence="1">
    <location>
        <begin position="377"/>
        <end position="392"/>
    </location>
</feature>
<organism evidence="2 3">
    <name type="scientific">Aulographum hederae CBS 113979</name>
    <dbReference type="NCBI Taxonomy" id="1176131"/>
    <lineage>
        <taxon>Eukaryota</taxon>
        <taxon>Fungi</taxon>
        <taxon>Dikarya</taxon>
        <taxon>Ascomycota</taxon>
        <taxon>Pezizomycotina</taxon>
        <taxon>Dothideomycetes</taxon>
        <taxon>Pleosporomycetidae</taxon>
        <taxon>Aulographales</taxon>
        <taxon>Aulographaceae</taxon>
    </lineage>
</organism>
<feature type="compositionally biased region" description="Polar residues" evidence="1">
    <location>
        <begin position="279"/>
        <end position="314"/>
    </location>
</feature>
<sequence length="402" mass="44535">MLPCGPLVTPTTIPPPSYMTYTSLLLLQSSSLLLNVGLTGCMDSNRPRSDLAFSRWERRRRTQDQDIGSASASEPLDPVTPEDMPPPVPPKDTPAVPTIRRTTIERSRRVPNRLRPLIRRRSDENDISPLDQEQTPSSAYSSYSYPPVSGYETQYAPRSAPSTMTTFPSSSLMPPPAQWGESPTSSPSELFLPSSSSSRLTPPHPASLRRTQSGATPATYHRYESSRASQSNFLPPTHSSSFSNSHRQMELTEEPFDCASDFHLFVEATSGLPPPGVGSPTNNFESYSHSPNIAHRSNSYANASPTAQHWQQQAREYYSPRPSSVPPPSVQRLSTQPYSQNEAPSTDQLFAAALTGEDQVIDEELPDYEQSQLEASTRQRREATRRAAELEARWATARRGRS</sequence>
<feature type="compositionally biased region" description="Polar residues" evidence="1">
    <location>
        <begin position="335"/>
        <end position="348"/>
    </location>
</feature>
<evidence type="ECO:0000313" key="3">
    <source>
        <dbReference type="Proteomes" id="UP000800041"/>
    </source>
</evidence>
<dbReference type="Proteomes" id="UP000800041">
    <property type="component" value="Unassembled WGS sequence"/>
</dbReference>
<evidence type="ECO:0000313" key="2">
    <source>
        <dbReference type="EMBL" id="KAF1986811.1"/>
    </source>
</evidence>
<name>A0A6G1H0T0_9PEZI</name>
<feature type="compositionally biased region" description="Polar residues" evidence="1">
    <location>
        <begin position="160"/>
        <end position="172"/>
    </location>
</feature>
<feature type="compositionally biased region" description="Low complexity" evidence="1">
    <location>
        <begin position="136"/>
        <end position="149"/>
    </location>
</feature>
<dbReference type="OrthoDB" id="3945327at2759"/>
<dbReference type="EMBL" id="ML977155">
    <property type="protein sequence ID" value="KAF1986811.1"/>
    <property type="molecule type" value="Genomic_DNA"/>
</dbReference>
<feature type="compositionally biased region" description="Polar residues" evidence="1">
    <location>
        <begin position="226"/>
        <end position="246"/>
    </location>
</feature>
<reference evidence="2" key="1">
    <citation type="journal article" date="2020" name="Stud. Mycol.">
        <title>101 Dothideomycetes genomes: a test case for predicting lifestyles and emergence of pathogens.</title>
        <authorList>
            <person name="Haridas S."/>
            <person name="Albert R."/>
            <person name="Binder M."/>
            <person name="Bloem J."/>
            <person name="Labutti K."/>
            <person name="Salamov A."/>
            <person name="Andreopoulos B."/>
            <person name="Baker S."/>
            <person name="Barry K."/>
            <person name="Bills G."/>
            <person name="Bluhm B."/>
            <person name="Cannon C."/>
            <person name="Castanera R."/>
            <person name="Culley D."/>
            <person name="Daum C."/>
            <person name="Ezra D."/>
            <person name="Gonzalez J."/>
            <person name="Henrissat B."/>
            <person name="Kuo A."/>
            <person name="Liang C."/>
            <person name="Lipzen A."/>
            <person name="Lutzoni F."/>
            <person name="Magnuson J."/>
            <person name="Mondo S."/>
            <person name="Nolan M."/>
            <person name="Ohm R."/>
            <person name="Pangilinan J."/>
            <person name="Park H.-J."/>
            <person name="Ramirez L."/>
            <person name="Alfaro M."/>
            <person name="Sun H."/>
            <person name="Tritt A."/>
            <person name="Yoshinaga Y."/>
            <person name="Zwiers L.-H."/>
            <person name="Turgeon B."/>
            <person name="Goodwin S."/>
            <person name="Spatafora J."/>
            <person name="Crous P."/>
            <person name="Grigoriev I."/>
        </authorList>
    </citation>
    <scope>NUCLEOTIDE SEQUENCE</scope>
    <source>
        <strain evidence="2">CBS 113979</strain>
    </source>
</reference>
<evidence type="ECO:0000256" key="1">
    <source>
        <dbReference type="SAM" id="MobiDB-lite"/>
    </source>
</evidence>